<dbReference type="RefSeq" id="WP_116592161.1">
    <property type="nucleotide sequence ID" value="NZ_MZGS01000023.1"/>
</dbReference>
<dbReference type="PANTHER" id="PTHR35336:SF5">
    <property type="entry name" value="ADENOSYLCOBINAMIDE AMIDOHYDROLASE"/>
    <property type="match status" value="1"/>
</dbReference>
<organism evidence="1 2">
    <name type="scientific">Methanobrevibacter thaueri</name>
    <dbReference type="NCBI Taxonomy" id="190975"/>
    <lineage>
        <taxon>Archaea</taxon>
        <taxon>Methanobacteriati</taxon>
        <taxon>Methanobacteriota</taxon>
        <taxon>Methanomada group</taxon>
        <taxon>Methanobacteria</taxon>
        <taxon>Methanobacteriales</taxon>
        <taxon>Methanobacteriaceae</taxon>
        <taxon>Methanobrevibacter</taxon>
    </lineage>
</organism>
<reference evidence="1 2" key="1">
    <citation type="submission" date="2017-03" db="EMBL/GenBank/DDBJ databases">
        <title>Genome sequence of Methanobrevibacter thaueri.</title>
        <authorList>
            <person name="Poehlein A."/>
            <person name="Seedorf H."/>
            <person name="Daniel R."/>
        </authorList>
    </citation>
    <scope>NUCLEOTIDE SEQUENCE [LARGE SCALE GENOMIC DNA]</scope>
    <source>
        <strain evidence="1 2">DSM 11995</strain>
    </source>
</reference>
<dbReference type="InterPro" id="IPR052209">
    <property type="entry name" value="CbiZ"/>
</dbReference>
<comment type="caution">
    <text evidence="1">The sequence shown here is derived from an EMBL/GenBank/DDBJ whole genome shotgun (WGS) entry which is preliminary data.</text>
</comment>
<dbReference type="AlphaFoldDB" id="A0A315XLC5"/>
<dbReference type="InterPro" id="IPR002808">
    <property type="entry name" value="AdoCbi_amidolase"/>
</dbReference>
<sequence>MYTNRLIFKTSLNDEIYYLNDTILINFGVNRNGISTSELNAGSNDLYKTVFNQHLSQERIDYLVDHDICEYLINECKAMDIDPKYSTGLITLAEMKNVSIVTKAFKNIEATAIVTAGVRTNASRAGDPASYWEENGEFHFGTINIILLTNVNLDKSTLMEAFMTVTEAKTVALGNLRIPSQYSNGFATGTGTDGVAIFSNTDSDDKLTNAGKHSKLGELIANAVIEAVPKAIGKQVWITSKSQSNALVRLNRYTLDINEFYDNLEEDKFEFIKQLRIDAKKQDNVAITTSILNLIDEVENGLIQKREAYELAIKIKENCNSYPIKRLLEYWINYFIRLD</sequence>
<dbReference type="Proteomes" id="UP000251717">
    <property type="component" value="Unassembled WGS sequence"/>
</dbReference>
<proteinExistence type="predicted"/>
<dbReference type="GO" id="GO:0016787">
    <property type="term" value="F:hydrolase activity"/>
    <property type="evidence" value="ECO:0007669"/>
    <property type="project" value="UniProtKB-KW"/>
</dbReference>
<evidence type="ECO:0000313" key="1">
    <source>
        <dbReference type="EMBL" id="PWB86798.1"/>
    </source>
</evidence>
<dbReference type="EMBL" id="MZGS01000023">
    <property type="protein sequence ID" value="PWB86798.1"/>
    <property type="molecule type" value="Genomic_DNA"/>
</dbReference>
<dbReference type="PANTHER" id="PTHR35336">
    <property type="entry name" value="ADENOSYLCOBINAMIDE AMIDOHYDROLASE"/>
    <property type="match status" value="1"/>
</dbReference>
<dbReference type="Pfam" id="PF01955">
    <property type="entry name" value="CbiZ"/>
    <property type="match status" value="1"/>
</dbReference>
<keyword evidence="2" id="KW-1185">Reference proteome</keyword>
<name>A0A315XLC5_9EURY</name>
<protein>
    <submittedName>
        <fullName evidence="1">Adenosylcobinamide amidohydrolase</fullName>
    </submittedName>
</protein>
<keyword evidence="1" id="KW-0378">Hydrolase</keyword>
<gene>
    <name evidence="1" type="ORF">MBBTH_12100</name>
</gene>
<evidence type="ECO:0000313" key="2">
    <source>
        <dbReference type="Proteomes" id="UP000251717"/>
    </source>
</evidence>
<accession>A0A315XLC5</accession>
<dbReference type="OrthoDB" id="64585at2157"/>